<dbReference type="GO" id="GO:0004343">
    <property type="term" value="F:glucosamine 6-phosphate N-acetyltransferase activity"/>
    <property type="evidence" value="ECO:0007669"/>
    <property type="project" value="UniProtKB-UniRule"/>
</dbReference>
<keyword evidence="11" id="KW-1185">Reference proteome</keyword>
<name>G3B631_CANTC</name>
<dbReference type="STRING" id="590646.G3B631"/>
<reference evidence="10 11" key="1">
    <citation type="journal article" date="2011" name="Proc. Natl. Acad. Sci. U.S.A.">
        <title>Comparative genomics of xylose-fermenting fungi for enhanced biofuel production.</title>
        <authorList>
            <person name="Wohlbach D.J."/>
            <person name="Kuo A."/>
            <person name="Sato T.K."/>
            <person name="Potts K.M."/>
            <person name="Salamov A.A."/>
            <person name="LaButti K.M."/>
            <person name="Sun H."/>
            <person name="Clum A."/>
            <person name="Pangilinan J.L."/>
            <person name="Lindquist E.A."/>
            <person name="Lucas S."/>
            <person name="Lapidus A."/>
            <person name="Jin M."/>
            <person name="Gunawan C."/>
            <person name="Balan V."/>
            <person name="Dale B.E."/>
            <person name="Jeffries T.W."/>
            <person name="Zinkel R."/>
            <person name="Barry K.W."/>
            <person name="Grigoriev I.V."/>
            <person name="Gasch A.P."/>
        </authorList>
    </citation>
    <scope>NUCLEOTIDE SEQUENCE [LARGE SCALE GENOMIC DNA]</scope>
    <source>
        <strain evidence="11">ATCC 10573 / BCRC 21748 / CBS 615 / JCM 9827 / NBRC 10315 / NRRL Y-1498 / VKM Y-70</strain>
    </source>
</reference>
<dbReference type="InterPro" id="IPR039143">
    <property type="entry name" value="GNPNAT1-like"/>
</dbReference>
<protein>
    <recommendedName>
        <fullName evidence="7 8">Glucosamine 6-phosphate N-acetyltransferase</fullName>
        <ecNumber evidence="3 8">2.3.1.4</ecNumber>
    </recommendedName>
</protein>
<keyword evidence="4 8" id="KW-0808">Transferase</keyword>
<comment type="pathway">
    <text evidence="1 8">Nucleotide-sugar biosynthesis; UDP-N-acetyl-alpha-D-glucosamine biosynthesis; N-acetyl-alpha-D-glucosamine 1-phosphate from alpha-D-glucosamine 6-phosphate (route I): step 1/2.</text>
</comment>
<dbReference type="Gene3D" id="3.40.630.30">
    <property type="match status" value="1"/>
</dbReference>
<dbReference type="FunFam" id="3.40.630.30:FF:000136">
    <property type="entry name" value="Glucosamine 6-phosphate N-acetyltransferase"/>
    <property type="match status" value="1"/>
</dbReference>
<evidence type="ECO:0000313" key="10">
    <source>
        <dbReference type="EMBL" id="EGV63366.1"/>
    </source>
</evidence>
<dbReference type="EMBL" id="GL996524">
    <property type="protein sequence ID" value="EGV63366.1"/>
    <property type="molecule type" value="Genomic_DNA"/>
</dbReference>
<dbReference type="Pfam" id="PF00583">
    <property type="entry name" value="Acetyltransf_1"/>
    <property type="match status" value="1"/>
</dbReference>
<keyword evidence="5 8" id="KW-0012">Acyltransferase</keyword>
<evidence type="ECO:0000256" key="6">
    <source>
        <dbReference type="ARBA" id="ARBA00048964"/>
    </source>
</evidence>
<comment type="catalytic activity">
    <reaction evidence="6 8">
        <text>D-glucosamine 6-phosphate + acetyl-CoA = N-acetyl-D-glucosamine 6-phosphate + CoA + H(+)</text>
        <dbReference type="Rhea" id="RHEA:10292"/>
        <dbReference type="ChEBI" id="CHEBI:15378"/>
        <dbReference type="ChEBI" id="CHEBI:57287"/>
        <dbReference type="ChEBI" id="CHEBI:57288"/>
        <dbReference type="ChEBI" id="CHEBI:57513"/>
        <dbReference type="ChEBI" id="CHEBI:58725"/>
        <dbReference type="EC" id="2.3.1.4"/>
    </reaction>
</comment>
<dbReference type="GO" id="GO:0006048">
    <property type="term" value="P:UDP-N-acetylglucosamine biosynthetic process"/>
    <property type="evidence" value="ECO:0007669"/>
    <property type="project" value="UniProtKB-UniRule"/>
</dbReference>
<evidence type="ECO:0000256" key="1">
    <source>
        <dbReference type="ARBA" id="ARBA00004832"/>
    </source>
</evidence>
<evidence type="ECO:0000256" key="8">
    <source>
        <dbReference type="RuleBase" id="RU365086"/>
    </source>
</evidence>
<dbReference type="AlphaFoldDB" id="G3B631"/>
<feature type="domain" description="N-acetyltransferase" evidence="9">
    <location>
        <begin position="13"/>
        <end position="155"/>
    </location>
</feature>
<evidence type="ECO:0000256" key="4">
    <source>
        <dbReference type="ARBA" id="ARBA00022679"/>
    </source>
</evidence>
<dbReference type="Proteomes" id="UP000000707">
    <property type="component" value="Unassembled WGS sequence"/>
</dbReference>
<dbReference type="UniPathway" id="UPA00113">
    <property type="reaction ID" value="UER00529"/>
</dbReference>
<dbReference type="eggNOG" id="KOG3396">
    <property type="taxonomic scope" value="Eukaryota"/>
</dbReference>
<dbReference type="CDD" id="cd04301">
    <property type="entry name" value="NAT_SF"/>
    <property type="match status" value="1"/>
</dbReference>
<evidence type="ECO:0000259" key="9">
    <source>
        <dbReference type="PROSITE" id="PS51186"/>
    </source>
</evidence>
<dbReference type="PROSITE" id="PS51186">
    <property type="entry name" value="GNAT"/>
    <property type="match status" value="1"/>
</dbReference>
<evidence type="ECO:0000256" key="7">
    <source>
        <dbReference type="ARBA" id="ARBA00069869"/>
    </source>
</evidence>
<proteinExistence type="inferred from homology"/>
<evidence type="ECO:0000256" key="3">
    <source>
        <dbReference type="ARBA" id="ARBA00012703"/>
    </source>
</evidence>
<comment type="similarity">
    <text evidence="2 8">Belongs to the acetyltransferase family. GNA1 subfamily.</text>
</comment>
<dbReference type="SUPFAM" id="SSF55729">
    <property type="entry name" value="Acyl-CoA N-acyltransferases (Nat)"/>
    <property type="match status" value="1"/>
</dbReference>
<dbReference type="EC" id="2.3.1.4" evidence="3 8"/>
<dbReference type="InterPro" id="IPR000182">
    <property type="entry name" value="GNAT_dom"/>
</dbReference>
<dbReference type="InterPro" id="IPR016181">
    <property type="entry name" value="Acyl_CoA_acyltransferase"/>
</dbReference>
<dbReference type="PANTHER" id="PTHR13355:SF11">
    <property type="entry name" value="GLUCOSAMINE 6-PHOSPHATE N-ACETYLTRANSFERASE"/>
    <property type="match status" value="1"/>
</dbReference>
<dbReference type="HOGENOM" id="CLU_072095_3_0_1"/>
<evidence type="ECO:0000313" key="11">
    <source>
        <dbReference type="Proteomes" id="UP000000707"/>
    </source>
</evidence>
<evidence type="ECO:0000256" key="5">
    <source>
        <dbReference type="ARBA" id="ARBA00023315"/>
    </source>
</evidence>
<dbReference type="PANTHER" id="PTHR13355">
    <property type="entry name" value="GLUCOSAMINE 6-PHOSPHATE N-ACETYLTRANSFERASE"/>
    <property type="match status" value="1"/>
</dbReference>
<evidence type="ECO:0000256" key="2">
    <source>
        <dbReference type="ARBA" id="ARBA00006048"/>
    </source>
</evidence>
<accession>G3B631</accession>
<gene>
    <name evidence="10" type="ORF">CANTEDRAFT_114676</name>
</gene>
<organism evidence="11">
    <name type="scientific">Candida tenuis (strain ATCC 10573 / BCRC 21748 / CBS 615 / JCM 9827 / NBRC 10315 / NRRL Y-1498 / VKM Y-70)</name>
    <name type="common">Yeast</name>
    <name type="synonym">Yamadazyma tenuis</name>
    <dbReference type="NCBI Taxonomy" id="590646"/>
    <lineage>
        <taxon>Eukaryota</taxon>
        <taxon>Fungi</taxon>
        <taxon>Dikarya</taxon>
        <taxon>Ascomycota</taxon>
        <taxon>Saccharomycotina</taxon>
        <taxon>Pichiomycetes</taxon>
        <taxon>Debaryomycetaceae</taxon>
        <taxon>Yamadazyma</taxon>
    </lineage>
</organism>
<sequence length="155" mass="17622">MPYTKEITLPEGYTFRRLEKSDYNNNYRETLQVLTTVGEISESKFNDLFENWNALPNIFHPHVITNEQGKVVATGMLFVEKKLIHECASLGHIEDISVAKSEQGKKLGYSMIVGLTKVAQQQECYKVVLDCSPHNVGFYEKCGYGNGGNNMYIKF</sequence>